<organism evidence="3 4">
    <name type="scientific">Prosthecobacter debontii</name>
    <dbReference type="NCBI Taxonomy" id="48467"/>
    <lineage>
        <taxon>Bacteria</taxon>
        <taxon>Pseudomonadati</taxon>
        <taxon>Verrucomicrobiota</taxon>
        <taxon>Verrucomicrobiia</taxon>
        <taxon>Verrucomicrobiales</taxon>
        <taxon>Verrucomicrobiaceae</taxon>
        <taxon>Prosthecobacter</taxon>
    </lineage>
</organism>
<protein>
    <recommendedName>
        <fullName evidence="2">DUF4440 domain-containing protein</fullName>
    </recommendedName>
</protein>
<accession>A0A1T4YH81</accession>
<dbReference type="EMBL" id="FUYE01000011">
    <property type="protein sequence ID" value="SKB01187.1"/>
    <property type="molecule type" value="Genomic_DNA"/>
</dbReference>
<evidence type="ECO:0000313" key="4">
    <source>
        <dbReference type="Proteomes" id="UP000190774"/>
    </source>
</evidence>
<dbReference type="InterPro" id="IPR027843">
    <property type="entry name" value="DUF4440"/>
</dbReference>
<evidence type="ECO:0000313" key="3">
    <source>
        <dbReference type="EMBL" id="SKB01187.1"/>
    </source>
</evidence>
<gene>
    <name evidence="3" type="ORF">SAMN02745166_03329</name>
</gene>
<keyword evidence="1" id="KW-0732">Signal</keyword>
<dbReference type="AlphaFoldDB" id="A0A1T4YH81"/>
<dbReference type="RefSeq" id="WP_078814512.1">
    <property type="nucleotide sequence ID" value="NZ_FUYE01000011.1"/>
</dbReference>
<evidence type="ECO:0000256" key="1">
    <source>
        <dbReference type="SAM" id="SignalP"/>
    </source>
</evidence>
<sequence>MSKKYFLGFAICLGLILSAQADETKRASVAAADDARVTAMKKVSVDQLQAVFSDELRYAHSNGVVDTKASLIEVLTSGTTKYVEYDYVERSFTFPAPDIALMAGQARIQAETAKGKMDSILSFLAVWRLEQGQWRFLAWQSCKLPPANP</sequence>
<dbReference type="Proteomes" id="UP000190774">
    <property type="component" value="Unassembled WGS sequence"/>
</dbReference>
<dbReference type="InterPro" id="IPR032710">
    <property type="entry name" value="NTF2-like_dom_sf"/>
</dbReference>
<feature type="signal peptide" evidence="1">
    <location>
        <begin position="1"/>
        <end position="21"/>
    </location>
</feature>
<dbReference type="SUPFAM" id="SSF54427">
    <property type="entry name" value="NTF2-like"/>
    <property type="match status" value="1"/>
</dbReference>
<keyword evidence="4" id="KW-1185">Reference proteome</keyword>
<feature type="domain" description="DUF4440" evidence="2">
    <location>
        <begin position="29"/>
        <end position="135"/>
    </location>
</feature>
<dbReference type="OrthoDB" id="8018097at2"/>
<reference evidence="4" key="1">
    <citation type="submission" date="2017-02" db="EMBL/GenBank/DDBJ databases">
        <authorList>
            <person name="Varghese N."/>
            <person name="Submissions S."/>
        </authorList>
    </citation>
    <scope>NUCLEOTIDE SEQUENCE [LARGE SCALE GENOMIC DNA]</scope>
    <source>
        <strain evidence="4">ATCC 700200</strain>
    </source>
</reference>
<evidence type="ECO:0000259" key="2">
    <source>
        <dbReference type="Pfam" id="PF14534"/>
    </source>
</evidence>
<proteinExistence type="predicted"/>
<dbReference type="Gene3D" id="3.10.450.50">
    <property type="match status" value="1"/>
</dbReference>
<feature type="chain" id="PRO_5010520821" description="DUF4440 domain-containing protein" evidence="1">
    <location>
        <begin position="22"/>
        <end position="149"/>
    </location>
</feature>
<dbReference type="STRING" id="48467.SAMN02745166_03329"/>
<dbReference type="Pfam" id="PF14534">
    <property type="entry name" value="DUF4440"/>
    <property type="match status" value="1"/>
</dbReference>
<name>A0A1T4YH81_9BACT</name>